<proteinExistence type="predicted"/>
<dbReference type="AlphaFoldDB" id="A0A3N4D423"/>
<keyword evidence="1" id="KW-0812">Transmembrane</keyword>
<gene>
    <name evidence="2" type="ORF">J5A53_04650</name>
    <name evidence="3" type="ORF">NCTC12967_02179</name>
</gene>
<dbReference type="EMBL" id="LR134406">
    <property type="protein sequence ID" value="VEH70873.1"/>
    <property type="molecule type" value="Genomic_DNA"/>
</dbReference>
<dbReference type="Proteomes" id="UP000677180">
    <property type="component" value="Chromosome"/>
</dbReference>
<feature type="transmembrane region" description="Helical" evidence="1">
    <location>
        <begin position="64"/>
        <end position="87"/>
    </location>
</feature>
<sequence length="89" mass="9544">MKDLFKDLSPSFGPFAKVFDSWVSTTLALVWACGFVFAAYHLIIAVGAIASARRHHRADGEATVGRLVWPGLSLIALALVPTIYAALVS</sequence>
<organism evidence="3 4">
    <name type="scientific">Arachnia propionica</name>
    <dbReference type="NCBI Taxonomy" id="1750"/>
    <lineage>
        <taxon>Bacteria</taxon>
        <taxon>Bacillati</taxon>
        <taxon>Actinomycetota</taxon>
        <taxon>Actinomycetes</taxon>
        <taxon>Propionibacteriales</taxon>
        <taxon>Propionibacteriaceae</taxon>
        <taxon>Arachnia</taxon>
    </lineage>
</organism>
<dbReference type="EMBL" id="CP072385">
    <property type="protein sequence ID" value="QUC11986.1"/>
    <property type="molecule type" value="Genomic_DNA"/>
</dbReference>
<feature type="transmembrane region" description="Helical" evidence="1">
    <location>
        <begin position="28"/>
        <end position="52"/>
    </location>
</feature>
<name>A0A3N4D423_9ACTN</name>
<reference evidence="2" key="2">
    <citation type="submission" date="2021-03" db="EMBL/GenBank/DDBJ databases">
        <title>Human Oral Microbial Genomes.</title>
        <authorList>
            <person name="Johnston C.D."/>
            <person name="Chen T."/>
            <person name="Dewhirst F.E."/>
        </authorList>
    </citation>
    <scope>NUCLEOTIDE SEQUENCE</scope>
    <source>
        <strain evidence="2">F0714</strain>
    </source>
</reference>
<protein>
    <submittedName>
        <fullName evidence="3">Uncharacterized protein</fullName>
    </submittedName>
</protein>
<dbReference type="Proteomes" id="UP000273044">
    <property type="component" value="Chromosome"/>
</dbReference>
<evidence type="ECO:0000313" key="2">
    <source>
        <dbReference type="EMBL" id="QUC11986.1"/>
    </source>
</evidence>
<accession>A0A3N4D423</accession>
<dbReference type="OrthoDB" id="4557964at2"/>
<evidence type="ECO:0000256" key="1">
    <source>
        <dbReference type="SAM" id="Phobius"/>
    </source>
</evidence>
<keyword evidence="1" id="KW-0472">Membrane</keyword>
<dbReference type="RefSeq" id="WP_041696603.1">
    <property type="nucleotide sequence ID" value="NZ_CAUVFX010000017.1"/>
</dbReference>
<evidence type="ECO:0000313" key="3">
    <source>
        <dbReference type="EMBL" id="VEH70873.1"/>
    </source>
</evidence>
<dbReference type="GeneID" id="64407623"/>
<keyword evidence="4" id="KW-1185">Reference proteome</keyword>
<evidence type="ECO:0000313" key="4">
    <source>
        <dbReference type="Proteomes" id="UP000273044"/>
    </source>
</evidence>
<keyword evidence="1" id="KW-1133">Transmembrane helix</keyword>
<reference evidence="3 4" key="1">
    <citation type="submission" date="2018-12" db="EMBL/GenBank/DDBJ databases">
        <authorList>
            <consortium name="Pathogen Informatics"/>
        </authorList>
    </citation>
    <scope>NUCLEOTIDE SEQUENCE [LARGE SCALE GENOMIC DNA]</scope>
    <source>
        <strain evidence="3 4">NCTC12967</strain>
    </source>
</reference>